<keyword evidence="7" id="KW-0456">Lyase</keyword>
<dbReference type="GO" id="GO:0071949">
    <property type="term" value="F:FAD binding"/>
    <property type="evidence" value="ECO:0007669"/>
    <property type="project" value="TreeGrafter"/>
</dbReference>
<sequence length="507" mass="56226">MSRPVHIVWFKRDLRAADHAPLARAAAAGAVVPLYVIEPDLWRQPDASGRQWAFLRESLTDLRRSLAALGAPLVVRVGGVTEVLEDLRTSLGIAGLWSHEETGSAWTYARDRAVAAWARSHGIRWTEWPQTGVVRSLTRRDGWAKRWDGFMARPPTPTPHALTPVPGLDPGPLPETVPVAADPCDGRQRGGRTAGLALLEGFLAGRGADYRRGMASPLTAPDACSRLSPHLAFGTVSLREVTQAAWHQRRTGAGGMGAAALDSFTARLHWHCHFIQKLEDAPAHEVRNVHRGHDGLREDAFDPALFPAWAEGRTGIPFVDACMRFLTQTGWINFRMRAMLTAFAAYQLWLHWRAPGLHLARLFTDYEPGIHWNQVQMQSGTTGINTLRVYNPVKQSREHDPDGTFIRRWVPELARVPAPLIHTPWQLSPIERADCGLAAAGYPPPVVDHEAAARRARERMHALRRSDAFRAEADAIQARHGSRKSGIPSRSGRRRPAPDARQMSLDV</sequence>
<dbReference type="Proteomes" id="UP000009881">
    <property type="component" value="Unassembled WGS sequence"/>
</dbReference>
<dbReference type="OrthoDB" id="9772484at2"/>
<dbReference type="InterPro" id="IPR014729">
    <property type="entry name" value="Rossmann-like_a/b/a_fold"/>
</dbReference>
<dbReference type="PANTHER" id="PTHR11455:SF9">
    <property type="entry name" value="CRYPTOCHROME CIRCADIAN CLOCK 5 ISOFORM X1"/>
    <property type="match status" value="1"/>
</dbReference>
<evidence type="ECO:0000256" key="2">
    <source>
        <dbReference type="ARBA" id="ARBA00022630"/>
    </source>
</evidence>
<dbReference type="eggNOG" id="COG0415">
    <property type="taxonomic scope" value="Bacteria"/>
</dbReference>
<proteinExistence type="predicted"/>
<accession>K9HUW7</accession>
<dbReference type="STRING" id="1238182.C882_3115"/>
<dbReference type="PATRIC" id="fig|1238182.3.peg.863"/>
<evidence type="ECO:0000256" key="5">
    <source>
        <dbReference type="SAM" id="MobiDB-lite"/>
    </source>
</evidence>
<gene>
    <name evidence="7" type="ORF">C882_3115</name>
</gene>
<evidence type="ECO:0000256" key="3">
    <source>
        <dbReference type="ARBA" id="ARBA00022827"/>
    </source>
</evidence>
<name>K9HUW7_9PROT</name>
<dbReference type="RefSeq" id="WP_009539312.1">
    <property type="nucleotide sequence ID" value="NZ_ANHY01000004.1"/>
</dbReference>
<dbReference type="PROSITE" id="PS51645">
    <property type="entry name" value="PHR_CRY_ALPHA_BETA"/>
    <property type="match status" value="1"/>
</dbReference>
<evidence type="ECO:0000256" key="1">
    <source>
        <dbReference type="ARBA" id="ARBA00001932"/>
    </source>
</evidence>
<dbReference type="AlphaFoldDB" id="K9HUW7"/>
<protein>
    <submittedName>
        <fullName evidence="7">Deoxyribodipyrimidine photolyase</fullName>
    </submittedName>
</protein>
<evidence type="ECO:0000256" key="4">
    <source>
        <dbReference type="PIRSR" id="PIRSR602081-1"/>
    </source>
</evidence>
<evidence type="ECO:0000313" key="7">
    <source>
        <dbReference type="EMBL" id="EKV32051.1"/>
    </source>
</evidence>
<feature type="region of interest" description="Disordered" evidence="5">
    <location>
        <begin position="475"/>
        <end position="507"/>
    </location>
</feature>
<dbReference type="Gene3D" id="3.40.50.620">
    <property type="entry name" value="HUPs"/>
    <property type="match status" value="1"/>
</dbReference>
<reference evidence="7 8" key="1">
    <citation type="journal article" date="2013" name="Genome Announc.">
        <title>Draft Genome Sequence of an Alphaproteobacterium, Caenispirillum salinarum AK4(T), Isolated from a Solar Saltern.</title>
        <authorList>
            <person name="Khatri I."/>
            <person name="Singh A."/>
            <person name="Korpole S."/>
            <person name="Pinnaka A.K."/>
            <person name="Subramanian S."/>
        </authorList>
    </citation>
    <scope>NUCLEOTIDE SEQUENCE [LARGE SCALE GENOMIC DNA]</scope>
    <source>
        <strain evidence="7 8">AK4</strain>
    </source>
</reference>
<dbReference type="Pfam" id="PF00875">
    <property type="entry name" value="DNA_photolyase"/>
    <property type="match status" value="1"/>
</dbReference>
<feature type="binding site" evidence="4">
    <location>
        <position position="264"/>
    </location>
    <ligand>
        <name>FAD</name>
        <dbReference type="ChEBI" id="CHEBI:57692"/>
    </ligand>
</feature>
<dbReference type="InterPro" id="IPR006050">
    <property type="entry name" value="DNA_photolyase_N"/>
</dbReference>
<dbReference type="Gene3D" id="1.25.40.80">
    <property type="match status" value="1"/>
</dbReference>
<comment type="cofactor">
    <cofactor evidence="4">
        <name>FAD</name>
        <dbReference type="ChEBI" id="CHEBI:57692"/>
    </cofactor>
    <text evidence="4">Binds 1 FAD per subunit.</text>
</comment>
<dbReference type="InterPro" id="IPR005101">
    <property type="entry name" value="Cryptochr/Photolyase_FAD-bd"/>
</dbReference>
<evidence type="ECO:0000313" key="8">
    <source>
        <dbReference type="Proteomes" id="UP000009881"/>
    </source>
</evidence>
<dbReference type="InterPro" id="IPR036134">
    <property type="entry name" value="Crypto/Photolyase_FAD-like_sf"/>
</dbReference>
<dbReference type="InterPro" id="IPR002081">
    <property type="entry name" value="Cryptochrome/DNA_photolyase_1"/>
</dbReference>
<dbReference type="SUPFAM" id="SSF52425">
    <property type="entry name" value="Cryptochrome/photolyase, N-terminal domain"/>
    <property type="match status" value="1"/>
</dbReference>
<keyword evidence="3 4" id="KW-0274">FAD</keyword>
<dbReference type="SUPFAM" id="SSF48173">
    <property type="entry name" value="Cryptochrome/photolyase FAD-binding domain"/>
    <property type="match status" value="1"/>
</dbReference>
<dbReference type="GO" id="GO:0009416">
    <property type="term" value="P:response to light stimulus"/>
    <property type="evidence" value="ECO:0007669"/>
    <property type="project" value="TreeGrafter"/>
</dbReference>
<dbReference type="PANTHER" id="PTHR11455">
    <property type="entry name" value="CRYPTOCHROME"/>
    <property type="match status" value="1"/>
</dbReference>
<feature type="binding site" evidence="4">
    <location>
        <position position="210"/>
    </location>
    <ligand>
        <name>FAD</name>
        <dbReference type="ChEBI" id="CHEBI:57692"/>
    </ligand>
</feature>
<organism evidence="7 8">
    <name type="scientific">Caenispirillum salinarum AK4</name>
    <dbReference type="NCBI Taxonomy" id="1238182"/>
    <lineage>
        <taxon>Bacteria</taxon>
        <taxon>Pseudomonadati</taxon>
        <taxon>Pseudomonadota</taxon>
        <taxon>Alphaproteobacteria</taxon>
        <taxon>Rhodospirillales</taxon>
        <taxon>Novispirillaceae</taxon>
        <taxon>Caenispirillum</taxon>
    </lineage>
</organism>
<keyword evidence="8" id="KW-1185">Reference proteome</keyword>
<dbReference type="GO" id="GO:0003677">
    <property type="term" value="F:DNA binding"/>
    <property type="evidence" value="ECO:0007669"/>
    <property type="project" value="TreeGrafter"/>
</dbReference>
<comment type="caution">
    <text evidence="7">The sequence shown here is derived from an EMBL/GenBank/DDBJ whole genome shotgun (WGS) entry which is preliminary data.</text>
</comment>
<evidence type="ECO:0000259" key="6">
    <source>
        <dbReference type="PROSITE" id="PS51645"/>
    </source>
</evidence>
<keyword evidence="2 4" id="KW-0285">Flavoprotein</keyword>
<dbReference type="Pfam" id="PF03441">
    <property type="entry name" value="FAD_binding_7"/>
    <property type="match status" value="1"/>
</dbReference>
<feature type="domain" description="Photolyase/cryptochrome alpha/beta" evidence="6">
    <location>
        <begin position="4"/>
        <end position="133"/>
    </location>
</feature>
<dbReference type="InterPro" id="IPR036155">
    <property type="entry name" value="Crypto/Photolyase_N_sf"/>
</dbReference>
<dbReference type="Gene3D" id="1.10.579.10">
    <property type="entry name" value="DNA Cyclobutane Dipyrimidine Photolyase, subunit A, domain 3"/>
    <property type="match status" value="1"/>
</dbReference>
<dbReference type="GO" id="GO:0003904">
    <property type="term" value="F:deoxyribodipyrimidine photo-lyase activity"/>
    <property type="evidence" value="ECO:0007669"/>
    <property type="project" value="TreeGrafter"/>
</dbReference>
<dbReference type="EMBL" id="ANHY01000004">
    <property type="protein sequence ID" value="EKV32051.1"/>
    <property type="molecule type" value="Genomic_DNA"/>
</dbReference>
<comment type="cofactor">
    <cofactor evidence="1">
        <name>(6R)-5,10-methylene-5,6,7,8-tetrahydrofolate</name>
        <dbReference type="ChEBI" id="CHEBI:15636"/>
    </cofactor>
</comment>